<dbReference type="SUPFAM" id="SSF52540">
    <property type="entry name" value="P-loop containing nucleoside triphosphate hydrolases"/>
    <property type="match status" value="1"/>
</dbReference>
<protein>
    <recommendedName>
        <fullName evidence="4">UDP-N-acetylglucosamine kinase</fullName>
    </recommendedName>
</protein>
<organism evidence="1">
    <name type="scientific">Streptomyces iranensis</name>
    <dbReference type="NCBI Taxonomy" id="576784"/>
    <lineage>
        <taxon>Bacteria</taxon>
        <taxon>Bacillati</taxon>
        <taxon>Actinomycetota</taxon>
        <taxon>Actinomycetes</taxon>
        <taxon>Kitasatosporales</taxon>
        <taxon>Streptomycetaceae</taxon>
        <taxon>Streptomyces</taxon>
        <taxon>Streptomyces violaceusniger group</taxon>
    </lineage>
</organism>
<evidence type="ECO:0008006" key="4">
    <source>
        <dbReference type="Google" id="ProtNLM"/>
    </source>
</evidence>
<accession>A0A060ZBY6</accession>
<dbReference type="HOGENOM" id="CLU_103816_0_0_11"/>
<dbReference type="EMBL" id="JAGGLR010000011">
    <property type="protein sequence ID" value="MBP2063306.1"/>
    <property type="molecule type" value="Genomic_DNA"/>
</dbReference>
<dbReference type="GeneID" id="32470024"/>
<dbReference type="InterPro" id="IPR027417">
    <property type="entry name" value="P-loop_NTPase"/>
</dbReference>
<proteinExistence type="predicted"/>
<dbReference type="EMBL" id="LK022848">
    <property type="protein sequence ID" value="CDR01827.1"/>
    <property type="molecule type" value="Genomic_DNA"/>
</dbReference>
<evidence type="ECO:0000313" key="2">
    <source>
        <dbReference type="EMBL" id="MBP2063306.1"/>
    </source>
</evidence>
<dbReference type="Proteomes" id="UP000756710">
    <property type="component" value="Unassembled WGS sequence"/>
</dbReference>
<name>A0A060ZBY6_9ACTN</name>
<evidence type="ECO:0000313" key="1">
    <source>
        <dbReference type="EMBL" id="CDR01827.1"/>
    </source>
</evidence>
<reference evidence="1" key="1">
    <citation type="submission" date="2014-05" db="EMBL/GenBank/DDBJ databases">
        <authorList>
            <person name="Horn Fabian"/>
        </authorList>
    </citation>
    <scope>NUCLEOTIDE SEQUENCE</scope>
</reference>
<keyword evidence="3" id="KW-1185">Reference proteome</keyword>
<dbReference type="RefSeq" id="WP_044566819.1">
    <property type="nucleotide sequence ID" value="NZ_BAABDR010000078.1"/>
</dbReference>
<dbReference type="AlphaFoldDB" id="A0A060ZBY6"/>
<gene>
    <name evidence="2" type="ORF">J2Z30_004327</name>
    <name evidence="1" type="ORF">SIRAN499</name>
</gene>
<dbReference type="Gene3D" id="3.40.50.300">
    <property type="entry name" value="P-loop containing nucleotide triphosphate hydrolases"/>
    <property type="match status" value="1"/>
</dbReference>
<sequence>MDHAEVLLIGGRAGVGKTTVGWEVSAVLRAAAVSHAVIDGDFMGQVHPAPVGDPHRSEITESNLTAVWANYARGGYRRLIYTNTVSVLPESTGMFERAMGTGTRIIRVLLTASDATARERLVRRELGSELEQELEGSARKAWLLDQRATAETVRVVTDGRAVVDIAREVVTATGWAKHHFASSP</sequence>
<evidence type="ECO:0000313" key="3">
    <source>
        <dbReference type="Proteomes" id="UP000756710"/>
    </source>
</evidence>
<reference evidence="2 3" key="2">
    <citation type="submission" date="2021-03" db="EMBL/GenBank/DDBJ databases">
        <title>Genomic Encyclopedia of Type Strains, Phase IV (KMG-IV): sequencing the most valuable type-strain genomes for metagenomic binning, comparative biology and taxonomic classification.</title>
        <authorList>
            <person name="Goeker M."/>
        </authorList>
    </citation>
    <scope>NUCLEOTIDE SEQUENCE [LARGE SCALE GENOMIC DNA]</scope>
    <source>
        <strain evidence="2 3">DSM 41954</strain>
    </source>
</reference>